<comment type="caution">
    <text evidence="4">The sequence shown here is derived from an EMBL/GenBank/DDBJ whole genome shotgun (WGS) entry which is preliminary data.</text>
</comment>
<dbReference type="PANTHER" id="PTHR48107">
    <property type="entry name" value="NADPH-DEPENDENT ALDEHYDE REDUCTASE-LIKE PROTEIN, CHLOROPLASTIC-RELATED"/>
    <property type="match status" value="1"/>
</dbReference>
<gene>
    <name evidence="4" type="ORF">R1sor_019667</name>
</gene>
<keyword evidence="2" id="KW-0560">Oxidoreductase</keyword>
<dbReference type="PRINTS" id="PR00081">
    <property type="entry name" value="GDHRDH"/>
</dbReference>
<evidence type="ECO:0000313" key="5">
    <source>
        <dbReference type="Proteomes" id="UP001633002"/>
    </source>
</evidence>
<evidence type="ECO:0000313" key="4">
    <source>
        <dbReference type="EMBL" id="KAL3701645.1"/>
    </source>
</evidence>
<dbReference type="Proteomes" id="UP001633002">
    <property type="component" value="Unassembled WGS sequence"/>
</dbReference>
<feature type="domain" description="Ketoreductase" evidence="3">
    <location>
        <begin position="7"/>
        <end position="189"/>
    </location>
</feature>
<accession>A0ABD3IGZ4</accession>
<reference evidence="4 5" key="1">
    <citation type="submission" date="2024-09" db="EMBL/GenBank/DDBJ databases">
        <title>Chromosome-scale assembly of Riccia sorocarpa.</title>
        <authorList>
            <person name="Paukszto L."/>
        </authorList>
    </citation>
    <scope>NUCLEOTIDE SEQUENCE [LARGE SCALE GENOMIC DNA]</scope>
    <source>
        <strain evidence="4">LP-2024</strain>
        <tissue evidence="4">Aerial parts of the thallus</tissue>
    </source>
</reference>
<evidence type="ECO:0000256" key="2">
    <source>
        <dbReference type="ARBA" id="ARBA00023002"/>
    </source>
</evidence>
<evidence type="ECO:0000259" key="3">
    <source>
        <dbReference type="SMART" id="SM00822"/>
    </source>
</evidence>
<dbReference type="Pfam" id="PF13561">
    <property type="entry name" value="adh_short_C2"/>
    <property type="match status" value="1"/>
</dbReference>
<dbReference type="EMBL" id="JBJQOH010000001">
    <property type="protein sequence ID" value="KAL3701645.1"/>
    <property type="molecule type" value="Genomic_DNA"/>
</dbReference>
<dbReference type="Gene3D" id="3.40.50.720">
    <property type="entry name" value="NAD(P)-binding Rossmann-like Domain"/>
    <property type="match status" value="1"/>
</dbReference>
<proteinExistence type="inferred from homology"/>
<dbReference type="InterPro" id="IPR036291">
    <property type="entry name" value="NAD(P)-bd_dom_sf"/>
</dbReference>
<keyword evidence="5" id="KW-1185">Reference proteome</keyword>
<comment type="similarity">
    <text evidence="1">Belongs to the short-chain dehydrogenases/reductases (SDR) family.</text>
</comment>
<dbReference type="FunFam" id="3.40.50.720:FF:000084">
    <property type="entry name" value="Short-chain dehydrogenase reductase"/>
    <property type="match status" value="1"/>
</dbReference>
<sequence length="260" mass="27466">MAETKKKVVIVTGGSRGIGRAVSLTLAAAHWTVVINYAGNEAAAKAVLSEIEEKYGPGKAIAVKGDVSVTADVKNVFDKAEETFGQVNAVVHLAGVLLDTYPKISETTEEDWDRTITINTKGTFIVCKEAEKRVASGGRIITCSSTLVITLAPGYAAYIASKAAVEAFTKVLAKELRGKNITANVISPGPTASEMFFAGKTKETIAAFAKQSPLERLGQPEDIAGAVKFLVSEDGRWVNGQVIRVNGGSVMAVIAVFVYI</sequence>
<dbReference type="InterPro" id="IPR002347">
    <property type="entry name" value="SDR_fam"/>
</dbReference>
<dbReference type="GO" id="GO:0016614">
    <property type="term" value="F:oxidoreductase activity, acting on CH-OH group of donors"/>
    <property type="evidence" value="ECO:0007669"/>
    <property type="project" value="UniProtKB-ARBA"/>
</dbReference>
<evidence type="ECO:0000256" key="1">
    <source>
        <dbReference type="ARBA" id="ARBA00006484"/>
    </source>
</evidence>
<dbReference type="AlphaFoldDB" id="A0ABD3IGZ4"/>
<dbReference type="PRINTS" id="PR00080">
    <property type="entry name" value="SDRFAMILY"/>
</dbReference>
<organism evidence="4 5">
    <name type="scientific">Riccia sorocarpa</name>
    <dbReference type="NCBI Taxonomy" id="122646"/>
    <lineage>
        <taxon>Eukaryota</taxon>
        <taxon>Viridiplantae</taxon>
        <taxon>Streptophyta</taxon>
        <taxon>Embryophyta</taxon>
        <taxon>Marchantiophyta</taxon>
        <taxon>Marchantiopsida</taxon>
        <taxon>Marchantiidae</taxon>
        <taxon>Marchantiales</taxon>
        <taxon>Ricciaceae</taxon>
        <taxon>Riccia</taxon>
    </lineage>
</organism>
<protein>
    <recommendedName>
        <fullName evidence="3">Ketoreductase domain-containing protein</fullName>
    </recommendedName>
</protein>
<dbReference type="SUPFAM" id="SSF51735">
    <property type="entry name" value="NAD(P)-binding Rossmann-fold domains"/>
    <property type="match status" value="1"/>
</dbReference>
<dbReference type="PANTHER" id="PTHR48107:SF7">
    <property type="entry name" value="RE15974P"/>
    <property type="match status" value="1"/>
</dbReference>
<dbReference type="InterPro" id="IPR057326">
    <property type="entry name" value="KR_dom"/>
</dbReference>
<name>A0ABD3IGZ4_9MARC</name>
<dbReference type="SMART" id="SM00822">
    <property type="entry name" value="PKS_KR"/>
    <property type="match status" value="1"/>
</dbReference>